<dbReference type="EMBL" id="PDNB01000005">
    <property type="protein sequence ID" value="PGH18204.1"/>
    <property type="molecule type" value="Genomic_DNA"/>
</dbReference>
<dbReference type="SUPFAM" id="SSF49344">
    <property type="entry name" value="CBD9-like"/>
    <property type="match status" value="1"/>
</dbReference>
<sequence length="249" mass="28176">MHLNSVLFSALAAATVISAEPCANTDQTDNSASCGHPPVSAPEPRLSVPECPKRGIATFNRSVPEKKPFPETKVELCYDAKTLMLHIGFTAYEEEHFHFDPNQGTNGDIWEYSVMEAFIHRGKEDPQTYLEFEVNPNNVTYQAFIYNPSRVRAEGAPFDHAFISNPIADGILSNTTLDREENYWRSDVQIPLALFNTPEKNIRGSHWKMNFFRTITSPETFPEQALGAWSVPDKASFHITKFFRDVIFV</sequence>
<keyword evidence="2" id="KW-0732">Signal</keyword>
<evidence type="ECO:0000313" key="3">
    <source>
        <dbReference type="EMBL" id="PGH18204.1"/>
    </source>
</evidence>
<evidence type="ECO:0000256" key="1">
    <source>
        <dbReference type="SAM" id="MobiDB-lite"/>
    </source>
</evidence>
<feature type="signal peptide" evidence="2">
    <location>
        <begin position="1"/>
        <end position="19"/>
    </location>
</feature>
<dbReference type="Gene3D" id="2.60.40.1190">
    <property type="match status" value="1"/>
</dbReference>
<dbReference type="Proteomes" id="UP000223968">
    <property type="component" value="Unassembled WGS sequence"/>
</dbReference>
<evidence type="ECO:0008006" key="5">
    <source>
        <dbReference type="Google" id="ProtNLM"/>
    </source>
</evidence>
<organism evidence="3 4">
    <name type="scientific">Helicocarpus griseus UAMH5409</name>
    <dbReference type="NCBI Taxonomy" id="1447875"/>
    <lineage>
        <taxon>Eukaryota</taxon>
        <taxon>Fungi</taxon>
        <taxon>Dikarya</taxon>
        <taxon>Ascomycota</taxon>
        <taxon>Pezizomycotina</taxon>
        <taxon>Eurotiomycetes</taxon>
        <taxon>Eurotiomycetidae</taxon>
        <taxon>Onygenales</taxon>
        <taxon>Ajellomycetaceae</taxon>
        <taxon>Helicocarpus</taxon>
    </lineage>
</organism>
<evidence type="ECO:0000313" key="4">
    <source>
        <dbReference type="Proteomes" id="UP000223968"/>
    </source>
</evidence>
<keyword evidence="4" id="KW-1185">Reference proteome</keyword>
<dbReference type="AlphaFoldDB" id="A0A2B7Y296"/>
<accession>A0A2B7Y296</accession>
<feature type="chain" id="PRO_5012315605" description="Carbohydrate-binding domain-containing protein" evidence="2">
    <location>
        <begin position="20"/>
        <end position="249"/>
    </location>
</feature>
<dbReference type="CDD" id="cd09620">
    <property type="entry name" value="CBM9_like_3"/>
    <property type="match status" value="1"/>
</dbReference>
<protein>
    <recommendedName>
        <fullName evidence="5">Carbohydrate-binding domain-containing protein</fullName>
    </recommendedName>
</protein>
<feature type="region of interest" description="Disordered" evidence="1">
    <location>
        <begin position="25"/>
        <end position="47"/>
    </location>
</feature>
<dbReference type="OrthoDB" id="61321at2759"/>
<comment type="caution">
    <text evidence="3">The sequence shown here is derived from an EMBL/GenBank/DDBJ whole genome shotgun (WGS) entry which is preliminary data.</text>
</comment>
<dbReference type="STRING" id="1447875.A0A2B7Y296"/>
<reference evidence="3 4" key="1">
    <citation type="submission" date="2017-10" db="EMBL/GenBank/DDBJ databases">
        <title>Comparative genomics in systemic dimorphic fungi from Ajellomycetaceae.</title>
        <authorList>
            <person name="Munoz J.F."/>
            <person name="Mcewen J.G."/>
            <person name="Clay O.K."/>
            <person name="Cuomo C.A."/>
        </authorList>
    </citation>
    <scope>NUCLEOTIDE SEQUENCE [LARGE SCALE GENOMIC DNA]</scope>
    <source>
        <strain evidence="3 4">UAMH5409</strain>
    </source>
</reference>
<gene>
    <name evidence="3" type="ORF">AJ79_00541</name>
</gene>
<proteinExistence type="predicted"/>
<name>A0A2B7Y296_9EURO</name>
<evidence type="ECO:0000256" key="2">
    <source>
        <dbReference type="SAM" id="SignalP"/>
    </source>
</evidence>